<sequence length="279" mass="30901">MSYKIVIDSCGELTEELKNDRHFESVPLEIFVDDYHIVDDETFDQAEFLKQVAASPNCPKSTCPSPERYMEAFDCDAKHVYGVTLSSQLSGSYNSAELGKKLYLEEKGDKKIYIFDSKSASVGETLVGMKIQEYEEAGLAFEEVIEKVEAFIAEKNTSFVLETLETLRKNGRLSNIKAFVANTLNIKPVMAGSSEGTIYQIGQARGITKAVDKMIKDMVSKTVNSKEKILAIAHCNCPERAKAVVDKIRKMAEFKKIIVVETAGISSMYASDGGIIMVV</sequence>
<dbReference type="Proteomes" id="UP000304953">
    <property type="component" value="Unassembled WGS sequence"/>
</dbReference>
<proteinExistence type="predicted"/>
<comment type="caution">
    <text evidence="1">The sequence shown here is derived from an EMBL/GenBank/DDBJ whole genome shotgun (WGS) entry which is preliminary data.</text>
</comment>
<gene>
    <name evidence="1" type="ORF">E5329_05435</name>
</gene>
<dbReference type="EMBL" id="SRYA01000008">
    <property type="protein sequence ID" value="TGY97352.1"/>
    <property type="molecule type" value="Genomic_DNA"/>
</dbReference>
<protein>
    <submittedName>
        <fullName evidence="1">DegV family protein</fullName>
    </submittedName>
</protein>
<reference evidence="1" key="1">
    <citation type="submission" date="2019-04" db="EMBL/GenBank/DDBJ databases">
        <title>Microbes associate with the intestines of laboratory mice.</title>
        <authorList>
            <person name="Navarre W."/>
            <person name="Wong E."/>
            <person name="Huang K."/>
            <person name="Tropini C."/>
            <person name="Ng K."/>
            <person name="Yu B."/>
        </authorList>
    </citation>
    <scope>NUCLEOTIDE SEQUENCE</scope>
    <source>
        <strain evidence="1">NM01_1-7b</strain>
    </source>
</reference>
<name>A0AC61S0A6_9FIRM</name>
<evidence type="ECO:0000313" key="2">
    <source>
        <dbReference type="Proteomes" id="UP000304953"/>
    </source>
</evidence>
<accession>A0AC61S0A6</accession>
<organism evidence="1 2">
    <name type="scientific">Petralouisia muris</name>
    <dbReference type="NCBI Taxonomy" id="3032872"/>
    <lineage>
        <taxon>Bacteria</taxon>
        <taxon>Bacillati</taxon>
        <taxon>Bacillota</taxon>
        <taxon>Clostridia</taxon>
        <taxon>Lachnospirales</taxon>
        <taxon>Lachnospiraceae</taxon>
        <taxon>Petralouisia</taxon>
    </lineage>
</organism>
<keyword evidence="2" id="KW-1185">Reference proteome</keyword>
<evidence type="ECO:0000313" key="1">
    <source>
        <dbReference type="EMBL" id="TGY97352.1"/>
    </source>
</evidence>